<comment type="caution">
    <text evidence="2">The sequence shown here is derived from an EMBL/GenBank/DDBJ whole genome shotgun (WGS) entry which is preliminary data.</text>
</comment>
<dbReference type="EMBL" id="LXZO01000161">
    <property type="protein sequence ID" value="PAY43069.1"/>
    <property type="molecule type" value="Genomic_DNA"/>
</dbReference>
<proteinExistence type="predicted"/>
<feature type="transmembrane region" description="Helical" evidence="1">
    <location>
        <begin position="74"/>
        <end position="95"/>
    </location>
</feature>
<evidence type="ECO:0000256" key="1">
    <source>
        <dbReference type="SAM" id="Phobius"/>
    </source>
</evidence>
<keyword evidence="1" id="KW-0812">Transmembrane</keyword>
<name>A0A9X6XLM7_9LACO</name>
<evidence type="ECO:0000313" key="2">
    <source>
        <dbReference type="EMBL" id="PAY43069.1"/>
    </source>
</evidence>
<gene>
    <name evidence="2" type="ORF">A8C52_11500</name>
</gene>
<sequence length="124" mass="14454">MTSAEREFNKSVRNLSTYLESGDMISADIELKSMRRVYDEMKKLESHSVTFWLFVTAALVVYIGMGWGKYEIPTIFVTGVEAISFALMTYVSNIVDNFIDNIEYWENEYNRHKEVNRTVDDSIK</sequence>
<keyword evidence="1" id="KW-1133">Transmembrane helix</keyword>
<keyword evidence="1" id="KW-0472">Membrane</keyword>
<organism evidence="2 3">
    <name type="scientific">Ligilactobacillus salivarius</name>
    <dbReference type="NCBI Taxonomy" id="1624"/>
    <lineage>
        <taxon>Bacteria</taxon>
        <taxon>Bacillati</taxon>
        <taxon>Bacillota</taxon>
        <taxon>Bacilli</taxon>
        <taxon>Lactobacillales</taxon>
        <taxon>Lactobacillaceae</taxon>
        <taxon>Ligilactobacillus</taxon>
    </lineage>
</organism>
<feature type="transmembrane region" description="Helical" evidence="1">
    <location>
        <begin position="49"/>
        <end position="68"/>
    </location>
</feature>
<protein>
    <submittedName>
        <fullName evidence="2">Uncharacterized protein</fullName>
    </submittedName>
</protein>
<accession>A0A9X6XLM7</accession>
<dbReference type="Proteomes" id="UP000218139">
    <property type="component" value="Unassembled WGS sequence"/>
</dbReference>
<dbReference type="RefSeq" id="WP_086201131.1">
    <property type="nucleotide sequence ID" value="NZ_LXYY01000022.1"/>
</dbReference>
<reference evidence="2 3" key="1">
    <citation type="submission" date="2016-05" db="EMBL/GenBank/DDBJ databases">
        <authorList>
            <person name="Lee J.-Y."/>
            <person name="Kim E.B."/>
            <person name="Choi Y.-J."/>
        </authorList>
    </citation>
    <scope>NUCLEOTIDE SEQUENCE [LARGE SCALE GENOMIC DNA]</scope>
    <source>
        <strain evidence="2 3">KLA006</strain>
    </source>
</reference>
<dbReference type="AlphaFoldDB" id="A0A9X6XLM7"/>
<evidence type="ECO:0000313" key="3">
    <source>
        <dbReference type="Proteomes" id="UP000218139"/>
    </source>
</evidence>